<dbReference type="Gene3D" id="2.60.40.10">
    <property type="entry name" value="Immunoglobulins"/>
    <property type="match status" value="1"/>
</dbReference>
<feature type="compositionally biased region" description="Basic and acidic residues" evidence="17">
    <location>
        <begin position="588"/>
        <end position="598"/>
    </location>
</feature>
<dbReference type="InterPro" id="IPR013783">
    <property type="entry name" value="Ig-like_fold"/>
</dbReference>
<evidence type="ECO:0000313" key="19">
    <source>
        <dbReference type="EMBL" id="MBJ6748764.1"/>
    </source>
</evidence>
<dbReference type="CDD" id="cd02853">
    <property type="entry name" value="E_set_MTHase_like_N"/>
    <property type="match status" value="1"/>
</dbReference>
<dbReference type="CDD" id="cd11325">
    <property type="entry name" value="AmyAc_GTHase"/>
    <property type="match status" value="1"/>
</dbReference>
<dbReference type="Proteomes" id="UP000614714">
    <property type="component" value="Unassembled WGS sequence"/>
</dbReference>
<evidence type="ECO:0000256" key="13">
    <source>
        <dbReference type="ARBA" id="ARBA00033284"/>
    </source>
</evidence>
<dbReference type="Pfam" id="PF02922">
    <property type="entry name" value="CBM_48"/>
    <property type="match status" value="1"/>
</dbReference>
<comment type="subcellular location">
    <subcellularLocation>
        <location evidence="3">Cytoplasm</location>
    </subcellularLocation>
</comment>
<dbReference type="Gene3D" id="3.20.20.80">
    <property type="entry name" value="Glycosidases"/>
    <property type="match status" value="1"/>
</dbReference>
<evidence type="ECO:0000256" key="7">
    <source>
        <dbReference type="ARBA" id="ARBA00022490"/>
    </source>
</evidence>
<protein>
    <recommendedName>
        <fullName evidence="6 15">Malto-oligosyltrehalose trehalohydrolase</fullName>
        <shortName evidence="16">MTHase</shortName>
        <ecNumber evidence="15 16">3.2.1.141</ecNumber>
    </recommendedName>
    <alternativeName>
        <fullName evidence="13 16">4-alpha-D-((1-&gt;4)-alpha-D-glucano)trehalose trehalohydrolase</fullName>
    </alternativeName>
    <alternativeName>
        <fullName evidence="12 16">Maltooligosyl trehalose trehalohydrolase</fullName>
    </alternativeName>
</protein>
<evidence type="ECO:0000259" key="18">
    <source>
        <dbReference type="SMART" id="SM00642"/>
    </source>
</evidence>
<dbReference type="InterPro" id="IPR044901">
    <property type="entry name" value="Trehalose_TreZ_E-set_sf"/>
</dbReference>
<keyword evidence="20" id="KW-1185">Reference proteome</keyword>
<evidence type="ECO:0000256" key="10">
    <source>
        <dbReference type="ARBA" id="ARBA00023277"/>
    </source>
</evidence>
<dbReference type="NCBIfam" id="TIGR02402">
    <property type="entry name" value="trehalose_TreZ"/>
    <property type="match status" value="1"/>
</dbReference>
<dbReference type="RefSeq" id="WP_199387344.1">
    <property type="nucleotide sequence ID" value="NZ_JAEMHL010000001.1"/>
</dbReference>
<dbReference type="Gene3D" id="1.10.10.760">
    <property type="entry name" value="E-set domains of sugar-utilizing enzymes"/>
    <property type="match status" value="1"/>
</dbReference>
<comment type="caution">
    <text evidence="19">The sequence shown here is derived from an EMBL/GenBank/DDBJ whole genome shotgun (WGS) entry which is preliminary data.</text>
</comment>
<comment type="function">
    <text evidence="2">Catalyzes the formation of the alpha-1,6-glucosidic linkages in glycogen by scission of a 1,4-alpha-linked oligosaccharide from growing alpha-1,4-glucan chains and the subsequent attachment of the oligosaccharide to the alpha-1,6 position.</text>
</comment>
<keyword evidence="8" id="KW-0808">Transferase</keyword>
<dbReference type="InterPro" id="IPR004193">
    <property type="entry name" value="Glyco_hydro_13_N"/>
</dbReference>
<dbReference type="Pfam" id="PF02806">
    <property type="entry name" value="Alpha-amylase_C"/>
    <property type="match status" value="1"/>
</dbReference>
<evidence type="ECO:0000256" key="6">
    <source>
        <dbReference type="ARBA" id="ARBA00015938"/>
    </source>
</evidence>
<comment type="similarity">
    <text evidence="5">Belongs to the glycosyl hydrolase 13 family. GlgB subfamily.</text>
</comment>
<dbReference type="InterPro" id="IPR017853">
    <property type="entry name" value="GH"/>
</dbReference>
<accession>A0ABS0Y8Y7</accession>
<evidence type="ECO:0000256" key="1">
    <source>
        <dbReference type="ARBA" id="ARBA00000826"/>
    </source>
</evidence>
<dbReference type="InterPro" id="IPR014756">
    <property type="entry name" value="Ig_E-set"/>
</dbReference>
<evidence type="ECO:0000256" key="3">
    <source>
        <dbReference type="ARBA" id="ARBA00004496"/>
    </source>
</evidence>
<dbReference type="EC" id="3.2.1.141" evidence="15 16"/>
<proteinExistence type="inferred from homology"/>
<keyword evidence="10" id="KW-0119">Carbohydrate metabolism</keyword>
<sequence length="631" mass="70895">MVAGGWRVELGATVLKEGGTQFRVWAPKSKTVNVLILSGKATGTVAMQPEGKGYYSITVPGVADGDRYLYQLESGNTFPDPVSRFQPDGVHEASQVVDPEQFLWTEEGWRGIPLEQYRIYEIHVGTFTREGTFEAVIQHLDYLVDLGITAVELMPVSQCPGKRNWGYDGVYHFAPQSNYGGPEGLRRLVNACHRKGLAVVLDVVYNHFGPEGCYLDDFGPYFTSKYRTPWGRAMNLDDADSDPVLEYFLSNAAYWLTEFRFDALRLDAVDWIFDQTPKPLLRRLADEIRQHRERLGRDFCLFAENDTNDVRLINSPEKCGFGLDAQWCDNFHHALRSLLTNEITGYYEDFGQFSQLQKAFQEAFVYTGEYSRYRRRRHGGPTENHPGSQFVVFSQNHDQVGNRKCGDRLSATLPLNQLLLAAASVILSPYLPLLFMGEEYGERAPFHYFIDHTDPELVELVRKGKHEEHASGVCEGDIPDPAAESTFEESIIDVASPKEGEQAVILAFYKKLFALRTTLPALQVFQRDAMAISGLPEQKILFLRRWSGGNAVLCLFSFSNIQQEVPLALPPGSWERVLDSSGQQWRGPGEEAPERVEGGEADGSQRTMIRINPFSVVVYSTNLSGGDHGAS</sequence>
<dbReference type="SMART" id="SM00642">
    <property type="entry name" value="Aamy"/>
    <property type="match status" value="1"/>
</dbReference>
<keyword evidence="11 16" id="KW-0326">Glycosidase</keyword>
<evidence type="ECO:0000256" key="4">
    <source>
        <dbReference type="ARBA" id="ARBA00005199"/>
    </source>
</evidence>
<dbReference type="EMBL" id="JAEMHL010000001">
    <property type="protein sequence ID" value="MBJ6748764.1"/>
    <property type="molecule type" value="Genomic_DNA"/>
</dbReference>
<evidence type="ECO:0000256" key="14">
    <source>
        <dbReference type="ARBA" id="ARBA00034013"/>
    </source>
</evidence>
<evidence type="ECO:0000256" key="15">
    <source>
        <dbReference type="NCBIfam" id="TIGR02402"/>
    </source>
</evidence>
<dbReference type="SUPFAM" id="SSF81296">
    <property type="entry name" value="E set domains"/>
    <property type="match status" value="1"/>
</dbReference>
<feature type="region of interest" description="Disordered" evidence="17">
    <location>
        <begin position="579"/>
        <end position="603"/>
    </location>
</feature>
<gene>
    <name evidence="19" type="primary">treZ</name>
    <name evidence="19" type="ORF">JFN91_00905</name>
</gene>
<name>A0ABS0Y8Y7_9BACT</name>
<dbReference type="SUPFAM" id="SSF51445">
    <property type="entry name" value="(Trans)glycosidases"/>
    <property type="match status" value="1"/>
</dbReference>
<dbReference type="Pfam" id="PF00128">
    <property type="entry name" value="Alpha-amylase"/>
    <property type="match status" value="1"/>
</dbReference>
<dbReference type="InterPro" id="IPR012768">
    <property type="entry name" value="Trehalose_TreZ"/>
</dbReference>
<evidence type="ECO:0000256" key="12">
    <source>
        <dbReference type="ARBA" id="ARBA00032057"/>
    </source>
</evidence>
<evidence type="ECO:0000313" key="20">
    <source>
        <dbReference type="Proteomes" id="UP000614714"/>
    </source>
</evidence>
<organism evidence="19 20">
    <name type="scientific">Geomonas anaerohicana</name>
    <dbReference type="NCBI Taxonomy" id="2798583"/>
    <lineage>
        <taxon>Bacteria</taxon>
        <taxon>Pseudomonadati</taxon>
        <taxon>Thermodesulfobacteriota</taxon>
        <taxon>Desulfuromonadia</taxon>
        <taxon>Geobacterales</taxon>
        <taxon>Geobacteraceae</taxon>
        <taxon>Geomonas</taxon>
    </lineage>
</organism>
<comment type="catalytic activity">
    <reaction evidence="14 16">
        <text>hydrolysis of (1-&gt;4)-alpha-D-glucosidic linkage in 4-alpha-D-[(1-&gt;4)-alpha-D-glucanosyl]n trehalose to yield trehalose and (1-&gt;4)-alpha-D-glucan.</text>
        <dbReference type="EC" id="3.2.1.141"/>
    </reaction>
</comment>
<evidence type="ECO:0000256" key="11">
    <source>
        <dbReference type="ARBA" id="ARBA00023295"/>
    </source>
</evidence>
<evidence type="ECO:0000256" key="16">
    <source>
        <dbReference type="PIRNR" id="PIRNR006337"/>
    </source>
</evidence>
<evidence type="ECO:0000256" key="8">
    <source>
        <dbReference type="ARBA" id="ARBA00022679"/>
    </source>
</evidence>
<keyword evidence="7" id="KW-0963">Cytoplasm</keyword>
<dbReference type="PANTHER" id="PTHR43651:SF11">
    <property type="entry name" value="MALTO-OLIGOSYLTREHALOSE TREHALOHYDROLASE"/>
    <property type="match status" value="1"/>
</dbReference>
<evidence type="ECO:0000256" key="17">
    <source>
        <dbReference type="SAM" id="MobiDB-lite"/>
    </source>
</evidence>
<dbReference type="InterPro" id="IPR006047">
    <property type="entry name" value="GH13_cat_dom"/>
</dbReference>
<reference evidence="19 20" key="1">
    <citation type="submission" date="2020-12" db="EMBL/GenBank/DDBJ databases">
        <title>Geomonas sp. Red421, isolated from paddy soil.</title>
        <authorList>
            <person name="Xu Z."/>
            <person name="Zhang Z."/>
            <person name="Masuda Y."/>
            <person name="Itoh H."/>
            <person name="Senoo K."/>
        </authorList>
    </citation>
    <scope>NUCLEOTIDE SEQUENCE [LARGE SCALE GENOMIC DNA]</scope>
    <source>
        <strain evidence="19 20">Red421</strain>
    </source>
</reference>
<evidence type="ECO:0000256" key="2">
    <source>
        <dbReference type="ARBA" id="ARBA00002953"/>
    </source>
</evidence>
<comment type="catalytic activity">
    <reaction evidence="1">
        <text>Transfers a segment of a (1-&gt;4)-alpha-D-glucan chain to a primary hydroxy group in a similar glucan chain.</text>
        <dbReference type="EC" id="2.4.1.18"/>
    </reaction>
</comment>
<feature type="domain" description="Glycosyl hydrolase family 13 catalytic" evidence="18">
    <location>
        <begin position="121"/>
        <end position="447"/>
    </location>
</feature>
<comment type="pathway">
    <text evidence="4 16">Glycan biosynthesis; trehalose biosynthesis.</text>
</comment>
<keyword evidence="9 16" id="KW-0378">Hydrolase</keyword>
<dbReference type="PIRSF" id="PIRSF006337">
    <property type="entry name" value="Trehalose_TreZ"/>
    <property type="match status" value="1"/>
</dbReference>
<dbReference type="PANTHER" id="PTHR43651">
    <property type="entry name" value="1,4-ALPHA-GLUCAN-BRANCHING ENZYME"/>
    <property type="match status" value="1"/>
</dbReference>
<dbReference type="InterPro" id="IPR006048">
    <property type="entry name" value="A-amylase/branching_C"/>
</dbReference>
<evidence type="ECO:0000256" key="5">
    <source>
        <dbReference type="ARBA" id="ARBA00009000"/>
    </source>
</evidence>
<evidence type="ECO:0000256" key="9">
    <source>
        <dbReference type="ARBA" id="ARBA00022801"/>
    </source>
</evidence>